<name>A0A168S320_ABSGL</name>
<dbReference type="InterPro" id="IPR050121">
    <property type="entry name" value="Cytochrome_P450_monoxygenase"/>
</dbReference>
<dbReference type="PANTHER" id="PTHR24305">
    <property type="entry name" value="CYTOCHROME P450"/>
    <property type="match status" value="1"/>
</dbReference>
<dbReference type="AlphaFoldDB" id="A0A168S320"/>
<accession>A0A168S320</accession>
<dbReference type="SUPFAM" id="SSF48264">
    <property type="entry name" value="Cytochrome P450"/>
    <property type="match status" value="1"/>
</dbReference>
<reference evidence="3" key="1">
    <citation type="submission" date="2016-04" db="EMBL/GenBank/DDBJ databases">
        <authorList>
            <person name="Evans L.H."/>
            <person name="Alamgir A."/>
            <person name="Owens N."/>
            <person name="Weber N.D."/>
            <person name="Virtaneva K."/>
            <person name="Barbian K."/>
            <person name="Babar A."/>
            <person name="Rosenke K."/>
        </authorList>
    </citation>
    <scope>NUCLEOTIDE SEQUENCE [LARGE SCALE GENOMIC DNA]</scope>
    <source>
        <strain evidence="3">CBS 101.48</strain>
    </source>
</reference>
<dbReference type="OrthoDB" id="1470350at2759"/>
<feature type="binding site" description="axial binding residue" evidence="2">
    <location>
        <position position="604"/>
    </location>
    <ligand>
        <name>heme</name>
        <dbReference type="ChEBI" id="CHEBI:30413"/>
    </ligand>
    <ligandPart>
        <name>Fe</name>
        <dbReference type="ChEBI" id="CHEBI:18248"/>
    </ligandPart>
</feature>
<gene>
    <name evidence="3" type="primary">ABSGL_13395.1 scaffold 14161</name>
</gene>
<dbReference type="EMBL" id="LT554852">
    <property type="protein sequence ID" value="SAM07738.1"/>
    <property type="molecule type" value="Genomic_DNA"/>
</dbReference>
<comment type="cofactor">
    <cofactor evidence="2">
        <name>heme</name>
        <dbReference type="ChEBI" id="CHEBI:30413"/>
    </cofactor>
</comment>
<dbReference type="STRING" id="4829.A0A168S320"/>
<dbReference type="PRINTS" id="PR00385">
    <property type="entry name" value="P450"/>
</dbReference>
<dbReference type="PRINTS" id="PR00463">
    <property type="entry name" value="EP450I"/>
</dbReference>
<evidence type="ECO:0000313" key="3">
    <source>
        <dbReference type="EMBL" id="SAM07738.1"/>
    </source>
</evidence>
<dbReference type="PANTHER" id="PTHR24305:SF166">
    <property type="entry name" value="CYTOCHROME P450 12A4, MITOCHONDRIAL-RELATED"/>
    <property type="match status" value="1"/>
</dbReference>
<dbReference type="GO" id="GO:0016705">
    <property type="term" value="F:oxidoreductase activity, acting on paired donors, with incorporation or reduction of molecular oxygen"/>
    <property type="evidence" value="ECO:0007669"/>
    <property type="project" value="InterPro"/>
</dbReference>
<proteinExistence type="inferred from homology"/>
<dbReference type="GO" id="GO:0020037">
    <property type="term" value="F:heme binding"/>
    <property type="evidence" value="ECO:0007669"/>
    <property type="project" value="InterPro"/>
</dbReference>
<dbReference type="PROSITE" id="PS00018">
    <property type="entry name" value="EF_HAND_1"/>
    <property type="match status" value="1"/>
</dbReference>
<dbReference type="InterPro" id="IPR002401">
    <property type="entry name" value="Cyt_P450_E_grp-I"/>
</dbReference>
<dbReference type="GO" id="GO:0004497">
    <property type="term" value="F:monooxygenase activity"/>
    <property type="evidence" value="ECO:0007669"/>
    <property type="project" value="InterPro"/>
</dbReference>
<evidence type="ECO:0008006" key="5">
    <source>
        <dbReference type="Google" id="ProtNLM"/>
    </source>
</evidence>
<dbReference type="InterPro" id="IPR001128">
    <property type="entry name" value="Cyt_P450"/>
</dbReference>
<evidence type="ECO:0000313" key="4">
    <source>
        <dbReference type="Proteomes" id="UP000078561"/>
    </source>
</evidence>
<dbReference type="InterPro" id="IPR036396">
    <property type="entry name" value="Cyt_P450_sf"/>
</dbReference>
<keyword evidence="2" id="KW-0479">Metal-binding</keyword>
<dbReference type="OMA" id="CIRQINT"/>
<keyword evidence="2" id="KW-0408">Iron</keyword>
<sequence>MHFIVVPVEFDGGLSIHRPAILTLTLTCAPALGNPIQTPSFQFAPAHCLCAENSPTEVKQTLSITLGKVHSRSRIAQGEVYPLNLPRRVVQSPHRDSFNYSFVKLRQVDRPLDLDLVSSLTVTGFSLMRSPVARRQLAKMVYFQTTRAVGRPAFRQALIRYLIRLTLVYIAGKYFVYRLFLHPANQLPGPAPDLLVPFLGNFRQLLSKDAGVTHREWAKKYGTVFRYFAGGNNPRILVSDPALVKQVLTNDELDFIKPPETKQFLSLFLGDGVLVTEGDVHRYQRKMLNPAFGVSALRDMIPSMILPTQQLVHQWWKQCNTDSPTELVVSHGLQLLSLEVIGRAGFGQQFDCLENPERNPLSRAYLDLLAGDSPVETLFAMMFPWAHRLPAPRARQVRRDMASLKKEAQLMVTNAAQRSDLQNKKDLLALMMQQVDEDSGNTLTPTELQDQCLTFLAAGHETTSVAVSWCLHTLAHHQDIQDELRREVTSLFHHLSPEDESPTDLPGYEAINQLPLLNNICKESLRYTPPVPITNRIATKDFDLKGKTFPKGTRVVICPMVSHFDKQQWGDDCDEFIPSRWDYAPANTISPYVYLPFLAGGRQCIGYKFALIEFKVVLALLIKNFKFTPKPGFKVRKGMQITLRPLPNMTLMVQRVDP</sequence>
<organism evidence="3">
    <name type="scientific">Absidia glauca</name>
    <name type="common">Pin mould</name>
    <dbReference type="NCBI Taxonomy" id="4829"/>
    <lineage>
        <taxon>Eukaryota</taxon>
        <taxon>Fungi</taxon>
        <taxon>Fungi incertae sedis</taxon>
        <taxon>Mucoromycota</taxon>
        <taxon>Mucoromycotina</taxon>
        <taxon>Mucoromycetes</taxon>
        <taxon>Mucorales</taxon>
        <taxon>Cunninghamellaceae</taxon>
        <taxon>Absidia</taxon>
    </lineage>
</organism>
<dbReference type="GO" id="GO:0005506">
    <property type="term" value="F:iron ion binding"/>
    <property type="evidence" value="ECO:0007669"/>
    <property type="project" value="InterPro"/>
</dbReference>
<dbReference type="Pfam" id="PF00067">
    <property type="entry name" value="p450"/>
    <property type="match status" value="1"/>
</dbReference>
<comment type="similarity">
    <text evidence="1">Belongs to the cytochrome P450 family.</text>
</comment>
<evidence type="ECO:0000256" key="2">
    <source>
        <dbReference type="PIRSR" id="PIRSR602401-1"/>
    </source>
</evidence>
<protein>
    <recommendedName>
        <fullName evidence="5">EF-hand domain-containing protein</fullName>
    </recommendedName>
</protein>
<dbReference type="InParanoid" id="A0A168S320"/>
<keyword evidence="4" id="KW-1185">Reference proteome</keyword>
<dbReference type="Proteomes" id="UP000078561">
    <property type="component" value="Unassembled WGS sequence"/>
</dbReference>
<evidence type="ECO:0000256" key="1">
    <source>
        <dbReference type="ARBA" id="ARBA00010617"/>
    </source>
</evidence>
<dbReference type="InterPro" id="IPR018247">
    <property type="entry name" value="EF_Hand_1_Ca_BS"/>
</dbReference>
<keyword evidence="2" id="KW-0349">Heme</keyword>
<dbReference type="Gene3D" id="1.10.630.10">
    <property type="entry name" value="Cytochrome P450"/>
    <property type="match status" value="1"/>
</dbReference>